<dbReference type="RefSeq" id="WP_113935345.1">
    <property type="nucleotide sequence ID" value="NZ_JACCEU010000023.1"/>
</dbReference>
<accession>A0A366GYF9</accession>
<proteinExistence type="predicted"/>
<dbReference type="AlphaFoldDB" id="A0A366GYF9"/>
<dbReference type="Proteomes" id="UP000253628">
    <property type="component" value="Unassembled WGS sequence"/>
</dbReference>
<sequence length="189" mass="20749">MRTPGFYWALENEKRVPVEWTGKEWWGIAMQRPYYDEEIIDPIPANFEDKARALEELNTLAWSSKKRPDSEIEQGVSLIREAILSAPTAALVKADAAIYDWATINDIIARHFPDDPASAAHAQSVITEVLSAQPARSVEPGDIEELAFDSGGTLASDGRFSFSCAAWHKFCAAAAPVAAQTSAQAQQEL</sequence>
<comment type="caution">
    <text evidence="1">The sequence shown here is derived from an EMBL/GenBank/DDBJ whole genome shotgun (WGS) entry which is preliminary data.</text>
</comment>
<evidence type="ECO:0000313" key="1">
    <source>
        <dbReference type="EMBL" id="RBP33630.1"/>
    </source>
</evidence>
<evidence type="ECO:0000313" key="2">
    <source>
        <dbReference type="Proteomes" id="UP000253628"/>
    </source>
</evidence>
<dbReference type="EMBL" id="QNRQ01000026">
    <property type="protein sequence ID" value="RBP33630.1"/>
    <property type="molecule type" value="Genomic_DNA"/>
</dbReference>
<reference evidence="1 2" key="1">
    <citation type="submission" date="2018-06" db="EMBL/GenBank/DDBJ databases">
        <title>Genomic Encyclopedia of Type Strains, Phase IV (KMG-IV): sequencing the most valuable type-strain genomes for metagenomic binning, comparative biology and taxonomic classification.</title>
        <authorList>
            <person name="Goeker M."/>
        </authorList>
    </citation>
    <scope>NUCLEOTIDE SEQUENCE [LARGE SCALE GENOMIC DNA]</scope>
    <source>
        <strain evidence="1 2">DSM 25520</strain>
    </source>
</reference>
<organism evidence="1 2">
    <name type="scientific">Eoetvoesiella caeni</name>
    <dbReference type="NCBI Taxonomy" id="645616"/>
    <lineage>
        <taxon>Bacteria</taxon>
        <taxon>Pseudomonadati</taxon>
        <taxon>Pseudomonadota</taxon>
        <taxon>Betaproteobacteria</taxon>
        <taxon>Burkholderiales</taxon>
        <taxon>Alcaligenaceae</taxon>
        <taxon>Eoetvoesiella</taxon>
    </lineage>
</organism>
<keyword evidence="2" id="KW-1185">Reference proteome</keyword>
<name>A0A366GYF9_9BURK</name>
<gene>
    <name evidence="1" type="ORF">DFR37_12621</name>
</gene>
<protein>
    <submittedName>
        <fullName evidence="1">Uncharacterized protein</fullName>
    </submittedName>
</protein>